<dbReference type="InterPro" id="IPR036986">
    <property type="entry name" value="S4_RNA-bd_sf"/>
</dbReference>
<evidence type="ECO:0000313" key="5">
    <source>
        <dbReference type="EMBL" id="MDT0675432.1"/>
    </source>
</evidence>
<sequence length="284" mass="31409">MGSRNDKSSKGSMSGRQHDGERKKSYSRGNAPVNKNSGPRAGQKSKSEAGGIRLNKYIANGGVCSRRDADIFISAGNVTVNGKTVTEMGYKVQLNDEVKFDGRSISPDKPEYFLLNKPKGFFTTGSIEKGGRTVMDIMGKASKSKLDPVGKLDTQATGLLLFTNDGALAKSLAKPKNGIRQIYHVELNKNLSQEDLEKIREGLYIEKSKLTVQDVSYVSDRPKNEIGLEIKSIKPHIVQKLFKSLGYEVVKLDRVVFGGLTKKDLPRSRFRTLTNQEIINLRNL</sequence>
<evidence type="ECO:0000259" key="4">
    <source>
        <dbReference type="SMART" id="SM00363"/>
    </source>
</evidence>
<keyword evidence="6" id="KW-1185">Reference proteome</keyword>
<keyword evidence="2" id="KW-0694">RNA-binding</keyword>
<proteinExistence type="predicted"/>
<evidence type="ECO:0000313" key="6">
    <source>
        <dbReference type="Proteomes" id="UP001262582"/>
    </source>
</evidence>
<dbReference type="SMART" id="SM00363">
    <property type="entry name" value="S4"/>
    <property type="match status" value="1"/>
</dbReference>
<dbReference type="CDD" id="cd00165">
    <property type="entry name" value="S4"/>
    <property type="match status" value="1"/>
</dbReference>
<name>A0ABU3D1L1_9FLAO</name>
<organism evidence="5 6">
    <name type="scientific">Autumnicola musiva</name>
    <dbReference type="NCBI Taxonomy" id="3075589"/>
    <lineage>
        <taxon>Bacteria</taxon>
        <taxon>Pseudomonadati</taxon>
        <taxon>Bacteroidota</taxon>
        <taxon>Flavobacteriia</taxon>
        <taxon>Flavobacteriales</taxon>
        <taxon>Flavobacteriaceae</taxon>
        <taxon>Autumnicola</taxon>
    </lineage>
</organism>
<dbReference type="InterPro" id="IPR020094">
    <property type="entry name" value="TruA/RsuA/RluB/E/F_N"/>
</dbReference>
<dbReference type="RefSeq" id="WP_311501906.1">
    <property type="nucleotide sequence ID" value="NZ_JAVRHK010000002.1"/>
</dbReference>
<dbReference type="InterPro" id="IPR042092">
    <property type="entry name" value="PsdUridine_s_RsuA/RluB/E/F_cat"/>
</dbReference>
<evidence type="ECO:0000256" key="2">
    <source>
        <dbReference type="PROSITE-ProRule" id="PRU00182"/>
    </source>
</evidence>
<evidence type="ECO:0000256" key="1">
    <source>
        <dbReference type="ARBA" id="ARBA00023235"/>
    </source>
</evidence>
<dbReference type="PANTHER" id="PTHR47683:SF2">
    <property type="entry name" value="RNA-BINDING S4 DOMAIN-CONTAINING PROTEIN"/>
    <property type="match status" value="1"/>
</dbReference>
<comment type="caution">
    <text evidence="5">The sequence shown here is derived from an EMBL/GenBank/DDBJ whole genome shotgun (WGS) entry which is preliminary data.</text>
</comment>
<reference evidence="5 6" key="1">
    <citation type="submission" date="2023-09" db="EMBL/GenBank/DDBJ databases">
        <authorList>
            <person name="Rey-Velasco X."/>
        </authorList>
    </citation>
    <scope>NUCLEOTIDE SEQUENCE [LARGE SCALE GENOMIC DNA]</scope>
    <source>
        <strain evidence="5 6">F117</strain>
    </source>
</reference>
<gene>
    <name evidence="5" type="ORF">RM539_02395</name>
</gene>
<accession>A0ABU3D1L1</accession>
<dbReference type="Gene3D" id="3.10.290.10">
    <property type="entry name" value="RNA-binding S4 domain"/>
    <property type="match status" value="1"/>
</dbReference>
<evidence type="ECO:0000256" key="3">
    <source>
        <dbReference type="SAM" id="MobiDB-lite"/>
    </source>
</evidence>
<dbReference type="InterPro" id="IPR050343">
    <property type="entry name" value="RsuA_PseudoU_synthase"/>
</dbReference>
<dbReference type="Pfam" id="PF01479">
    <property type="entry name" value="S4"/>
    <property type="match status" value="1"/>
</dbReference>
<dbReference type="EMBL" id="JAVRHK010000002">
    <property type="protein sequence ID" value="MDT0675432.1"/>
    <property type="molecule type" value="Genomic_DNA"/>
</dbReference>
<dbReference type="PANTHER" id="PTHR47683">
    <property type="entry name" value="PSEUDOURIDINE SYNTHASE FAMILY PROTEIN-RELATED"/>
    <property type="match status" value="1"/>
</dbReference>
<dbReference type="Gene3D" id="3.30.70.580">
    <property type="entry name" value="Pseudouridine synthase I, catalytic domain, N-terminal subdomain"/>
    <property type="match status" value="1"/>
</dbReference>
<dbReference type="InterPro" id="IPR006145">
    <property type="entry name" value="PsdUridine_synth_RsuA/RluA"/>
</dbReference>
<dbReference type="Pfam" id="PF00849">
    <property type="entry name" value="PseudoU_synth_2"/>
    <property type="match status" value="1"/>
</dbReference>
<dbReference type="Proteomes" id="UP001262582">
    <property type="component" value="Unassembled WGS sequence"/>
</dbReference>
<keyword evidence="1" id="KW-0413">Isomerase</keyword>
<dbReference type="Gene3D" id="3.30.70.1560">
    <property type="entry name" value="Alpha-L RNA-binding motif"/>
    <property type="match status" value="1"/>
</dbReference>
<protein>
    <submittedName>
        <fullName evidence="5">Pseudouridine synthase</fullName>
    </submittedName>
</protein>
<feature type="region of interest" description="Disordered" evidence="3">
    <location>
        <begin position="1"/>
        <end position="48"/>
    </location>
</feature>
<dbReference type="PROSITE" id="PS50889">
    <property type="entry name" value="S4"/>
    <property type="match status" value="1"/>
</dbReference>
<dbReference type="InterPro" id="IPR002942">
    <property type="entry name" value="S4_RNA-bd"/>
</dbReference>
<feature type="domain" description="RNA-binding S4" evidence="4">
    <location>
        <begin position="52"/>
        <end position="119"/>
    </location>
</feature>
<dbReference type="SUPFAM" id="SSF55174">
    <property type="entry name" value="Alpha-L RNA-binding motif"/>
    <property type="match status" value="1"/>
</dbReference>
<dbReference type="InterPro" id="IPR020103">
    <property type="entry name" value="PsdUridine_synth_cat_dom_sf"/>
</dbReference>
<dbReference type="SUPFAM" id="SSF55120">
    <property type="entry name" value="Pseudouridine synthase"/>
    <property type="match status" value="1"/>
</dbReference>